<name>A0A0C9RT39_9HYME</name>
<feature type="domain" description="Fibrinogen C-terminal" evidence="3">
    <location>
        <begin position="420"/>
        <end position="618"/>
    </location>
</feature>
<dbReference type="SMART" id="SM00186">
    <property type="entry name" value="FBG"/>
    <property type="match status" value="1"/>
</dbReference>
<sequence length="623" mass="70210">MSFKWLVLILIASALGDDVDLADTVKLLREKVNALIDRRQEDYNALEESLKVAMERNTELTVLRNEVKQLRKEVGLLRGGSGNEAKNERLRVKWLGSAVTELKNELAEVLTARNASEELAQRARMKSEIALLRGDVAQVGRGIRDLGGRLTRIEASLGTLRVDIIGIKERAGQVTRSCADIASQLSTVQIEMKSLKYEPHVEAKNHLSRNEINEIIEDQEERYKREHHRSFRHGSSRSSVLKRIEERLSGLEHKIAIVSRKRGMIEKRVVYENSEISLVSLKSLKEDFLRQLLNVTQRLVTMEKHLVDSDLATLQSLETLEDKITSNQSELKREVARIDVNAARKNAEISLTREDIGNLRRTVQALSVSASKLQEKSDVQQESISELVKKIDQTPALDSAVARAVNITHELEHVEDEYRLMVDALPSNCDAKDGLTLLGNGQGAPLLVSCHAGWIMVARRMDGIVDFDRSWSEYASGFGSPLNEFWVGNEALHRLTRDNCTKIKIDLTDIYGIRWTAEYDHFAVLSEETGYQLQVGGYSGNATDAFSYQNNMKFSAKDKDMDISSADCAANYHGGWWFSHCQHANLNAKYSLGLTWYQSDSNEWMAVTASTMSIKKKDRCDSS</sequence>
<dbReference type="InterPro" id="IPR014716">
    <property type="entry name" value="Fibrinogen_a/b/g_C_1"/>
</dbReference>
<dbReference type="PANTHER" id="PTHR19143">
    <property type="entry name" value="FIBRINOGEN/TENASCIN/ANGIOPOEITIN"/>
    <property type="match status" value="1"/>
</dbReference>
<keyword evidence="2" id="KW-0732">Signal</keyword>
<organism evidence="4">
    <name type="scientific">Fopius arisanus</name>
    <dbReference type="NCBI Taxonomy" id="64838"/>
    <lineage>
        <taxon>Eukaryota</taxon>
        <taxon>Metazoa</taxon>
        <taxon>Ecdysozoa</taxon>
        <taxon>Arthropoda</taxon>
        <taxon>Hexapoda</taxon>
        <taxon>Insecta</taxon>
        <taxon>Pterygota</taxon>
        <taxon>Neoptera</taxon>
        <taxon>Endopterygota</taxon>
        <taxon>Hymenoptera</taxon>
        <taxon>Apocrita</taxon>
        <taxon>Ichneumonoidea</taxon>
        <taxon>Braconidae</taxon>
        <taxon>Opiinae</taxon>
        <taxon>Fopius</taxon>
    </lineage>
</organism>
<evidence type="ECO:0000256" key="2">
    <source>
        <dbReference type="SAM" id="SignalP"/>
    </source>
</evidence>
<dbReference type="CDD" id="cd00087">
    <property type="entry name" value="FReD"/>
    <property type="match status" value="1"/>
</dbReference>
<dbReference type="EMBL" id="GBYB01010671">
    <property type="protein sequence ID" value="JAG80438.1"/>
    <property type="molecule type" value="Transcribed_RNA"/>
</dbReference>
<evidence type="ECO:0000313" key="4">
    <source>
        <dbReference type="EMBL" id="JAG80438.1"/>
    </source>
</evidence>
<dbReference type="AlphaFoldDB" id="A0A0C9RT39"/>
<reference evidence="4" key="1">
    <citation type="submission" date="2015-01" db="EMBL/GenBank/DDBJ databases">
        <title>Transcriptome Assembly of Fopius arisanus.</title>
        <authorList>
            <person name="Geib S."/>
        </authorList>
    </citation>
    <scope>NUCLEOTIDE SEQUENCE</scope>
</reference>
<dbReference type="GO" id="GO:0005615">
    <property type="term" value="C:extracellular space"/>
    <property type="evidence" value="ECO:0007669"/>
    <property type="project" value="TreeGrafter"/>
</dbReference>
<dbReference type="Gene3D" id="3.90.215.10">
    <property type="entry name" value="Gamma Fibrinogen, chain A, domain 1"/>
    <property type="match status" value="1"/>
</dbReference>
<gene>
    <name evidence="4" type="primary">sca_1</name>
    <name evidence="4" type="ORF">g.18540</name>
</gene>
<feature type="coiled-coil region" evidence="1">
    <location>
        <begin position="29"/>
        <end position="73"/>
    </location>
</feature>
<dbReference type="PANTHER" id="PTHR19143:SF444">
    <property type="entry name" value="PROTEIN SCABROUS"/>
    <property type="match status" value="1"/>
</dbReference>
<feature type="signal peptide" evidence="2">
    <location>
        <begin position="1"/>
        <end position="16"/>
    </location>
</feature>
<accession>A0A0C9RT39</accession>
<dbReference type="Pfam" id="PF00147">
    <property type="entry name" value="Fibrinogen_C"/>
    <property type="match status" value="1"/>
</dbReference>
<dbReference type="InterPro" id="IPR050373">
    <property type="entry name" value="Fibrinogen_C-term_domain"/>
</dbReference>
<evidence type="ECO:0000256" key="1">
    <source>
        <dbReference type="SAM" id="Coils"/>
    </source>
</evidence>
<feature type="chain" id="PRO_5002202784" evidence="2">
    <location>
        <begin position="17"/>
        <end position="623"/>
    </location>
</feature>
<keyword evidence="1" id="KW-0175">Coiled coil</keyword>
<dbReference type="SUPFAM" id="SSF56496">
    <property type="entry name" value="Fibrinogen C-terminal domain-like"/>
    <property type="match status" value="1"/>
</dbReference>
<dbReference type="PROSITE" id="PS51406">
    <property type="entry name" value="FIBRINOGEN_C_2"/>
    <property type="match status" value="1"/>
</dbReference>
<dbReference type="InterPro" id="IPR002181">
    <property type="entry name" value="Fibrinogen_a/b/g_C_dom"/>
</dbReference>
<proteinExistence type="predicted"/>
<protein>
    <submittedName>
        <fullName evidence="4">Sca_1 protein</fullName>
    </submittedName>
</protein>
<dbReference type="InterPro" id="IPR036056">
    <property type="entry name" value="Fibrinogen-like_C"/>
</dbReference>
<evidence type="ECO:0000259" key="3">
    <source>
        <dbReference type="PROSITE" id="PS51406"/>
    </source>
</evidence>